<feature type="region of interest" description="Disordered" evidence="6">
    <location>
        <begin position="249"/>
        <end position="276"/>
    </location>
</feature>
<feature type="region of interest" description="Disordered" evidence="6">
    <location>
        <begin position="20"/>
        <end position="48"/>
    </location>
</feature>
<evidence type="ECO:0000313" key="9">
    <source>
        <dbReference type="Proteomes" id="UP000236290"/>
    </source>
</evidence>
<feature type="compositionally biased region" description="Basic and acidic residues" evidence="6">
    <location>
        <begin position="249"/>
        <end position="262"/>
    </location>
</feature>
<dbReference type="Pfam" id="PF11712">
    <property type="entry name" value="Vma12"/>
    <property type="match status" value="1"/>
</dbReference>
<comment type="subcellular location">
    <subcellularLocation>
        <location evidence="1">Endoplasmic reticulum membrane</location>
        <topology evidence="1">Multi-pass membrane protein</topology>
    </subcellularLocation>
</comment>
<organism evidence="8 9">
    <name type="scientific">Trichoderma harzianum</name>
    <name type="common">Hypocrea lixii</name>
    <dbReference type="NCBI Taxonomy" id="5544"/>
    <lineage>
        <taxon>Eukaryota</taxon>
        <taxon>Fungi</taxon>
        <taxon>Dikarya</taxon>
        <taxon>Ascomycota</taxon>
        <taxon>Pezizomycotina</taxon>
        <taxon>Sordariomycetes</taxon>
        <taxon>Hypocreomycetidae</taxon>
        <taxon>Hypocreales</taxon>
        <taxon>Hypocreaceae</taxon>
        <taxon>Trichoderma</taxon>
    </lineage>
</organism>
<dbReference type="Proteomes" id="UP000236290">
    <property type="component" value="Unassembled WGS sequence"/>
</dbReference>
<evidence type="ECO:0000256" key="1">
    <source>
        <dbReference type="ARBA" id="ARBA00004477"/>
    </source>
</evidence>
<evidence type="ECO:0000313" key="8">
    <source>
        <dbReference type="EMBL" id="PNP60239.1"/>
    </source>
</evidence>
<keyword evidence="2 7" id="KW-0812">Transmembrane</keyword>
<evidence type="ECO:0000256" key="4">
    <source>
        <dbReference type="ARBA" id="ARBA00022989"/>
    </source>
</evidence>
<keyword evidence="3" id="KW-0256">Endoplasmic reticulum</keyword>
<dbReference type="InterPro" id="IPR021013">
    <property type="entry name" value="ATPase_Vma12"/>
</dbReference>
<feature type="transmembrane region" description="Helical" evidence="7">
    <location>
        <begin position="165"/>
        <end position="187"/>
    </location>
</feature>
<dbReference type="OrthoDB" id="19981at2759"/>
<keyword evidence="4 7" id="KW-1133">Transmembrane helix</keyword>
<dbReference type="PANTHER" id="PTHR31394:SF1">
    <property type="entry name" value="TRANSMEMBRANE PROTEIN 199"/>
    <property type="match status" value="1"/>
</dbReference>
<sequence>MVLLTMTPSIVDALKLLGEQRKGDEPGNDASQNQPESESSTEPAVGNPISHSEIIGLYKKLGALQSSPPKYSLEQLLQGSRVYISPPPPKPEPSEEFKALMARLRREEDARAYERMINPPPPLESFQHRFPNAAQAFAEANRPSNSEDLGDDEVTYNEIHRQVMLILNFLVSIAGVAVTLWIAGRWWSLSSRIFLSLGGSILVAIAEVAVYSSYMWRMGEAKSKQGAVKEIKEVVQTWIVGQGEGDDKSVLLESKDEGDERVRRRIPTTQTDNPDS</sequence>
<comment type="caution">
    <text evidence="8">The sequence shown here is derived from an EMBL/GenBank/DDBJ whole genome shotgun (WGS) entry which is preliminary data.</text>
</comment>
<dbReference type="GO" id="GO:0070072">
    <property type="term" value="P:vacuolar proton-transporting V-type ATPase complex assembly"/>
    <property type="evidence" value="ECO:0007669"/>
    <property type="project" value="InterPro"/>
</dbReference>
<dbReference type="PANTHER" id="PTHR31394">
    <property type="entry name" value="TRANSMEMBRANE PROTEIN 199"/>
    <property type="match status" value="1"/>
</dbReference>
<feature type="compositionally biased region" description="Polar residues" evidence="6">
    <location>
        <begin position="267"/>
        <end position="276"/>
    </location>
</feature>
<proteinExistence type="predicted"/>
<dbReference type="GO" id="GO:0005789">
    <property type="term" value="C:endoplasmic reticulum membrane"/>
    <property type="evidence" value="ECO:0007669"/>
    <property type="project" value="UniProtKB-SubCell"/>
</dbReference>
<accession>A0A2K0UR38</accession>
<evidence type="ECO:0000256" key="2">
    <source>
        <dbReference type="ARBA" id="ARBA00022692"/>
    </source>
</evidence>
<keyword evidence="5 7" id="KW-0472">Membrane</keyword>
<dbReference type="EMBL" id="MTYI01000004">
    <property type="protein sequence ID" value="PNP60239.1"/>
    <property type="molecule type" value="Genomic_DNA"/>
</dbReference>
<evidence type="ECO:0000256" key="3">
    <source>
        <dbReference type="ARBA" id="ARBA00022824"/>
    </source>
</evidence>
<feature type="compositionally biased region" description="Polar residues" evidence="6">
    <location>
        <begin position="29"/>
        <end position="42"/>
    </location>
</feature>
<gene>
    <name evidence="8" type="ORF">THARTR1_00263</name>
</gene>
<evidence type="ECO:0000256" key="6">
    <source>
        <dbReference type="SAM" id="MobiDB-lite"/>
    </source>
</evidence>
<evidence type="ECO:0000256" key="7">
    <source>
        <dbReference type="SAM" id="Phobius"/>
    </source>
</evidence>
<evidence type="ECO:0008006" key="10">
    <source>
        <dbReference type="Google" id="ProtNLM"/>
    </source>
</evidence>
<protein>
    <recommendedName>
        <fullName evidence="10">Endoplasmic reticulum-based factor for assembly of V-ATPase</fullName>
    </recommendedName>
</protein>
<dbReference type="AlphaFoldDB" id="A0A2K0UR38"/>
<reference evidence="8 9" key="1">
    <citation type="submission" date="2017-02" db="EMBL/GenBank/DDBJ databases">
        <title>Genomes of Trichoderma spp. with biocontrol activity.</title>
        <authorList>
            <person name="Gardiner D."/>
            <person name="Kazan K."/>
            <person name="Vos C."/>
            <person name="Harvey P."/>
        </authorList>
    </citation>
    <scope>NUCLEOTIDE SEQUENCE [LARGE SCALE GENOMIC DNA]</scope>
    <source>
        <strain evidence="8 9">Tr1</strain>
    </source>
</reference>
<evidence type="ECO:0000256" key="5">
    <source>
        <dbReference type="ARBA" id="ARBA00023136"/>
    </source>
</evidence>
<name>A0A2K0UR38_TRIHA</name>
<feature type="transmembrane region" description="Helical" evidence="7">
    <location>
        <begin position="193"/>
        <end position="214"/>
    </location>
</feature>